<name>A0A2Z3NEY5_GEOTH</name>
<accession>A0A2Z3NEY5</accession>
<feature type="transmembrane region" description="Helical" evidence="1">
    <location>
        <begin position="125"/>
        <end position="143"/>
    </location>
</feature>
<feature type="transmembrane region" description="Helical" evidence="1">
    <location>
        <begin position="238"/>
        <end position="257"/>
    </location>
</feature>
<organism evidence="2 3">
    <name type="scientific">Geobacillus thermoleovorans</name>
    <name type="common">Bacillus thermoleovorans</name>
    <dbReference type="NCBI Taxonomy" id="33941"/>
    <lineage>
        <taxon>Bacteria</taxon>
        <taxon>Bacillati</taxon>
        <taxon>Bacillota</taxon>
        <taxon>Bacilli</taxon>
        <taxon>Bacillales</taxon>
        <taxon>Anoxybacillaceae</taxon>
        <taxon>Geobacillus</taxon>
        <taxon>Geobacillus thermoleovorans group</taxon>
    </lineage>
</organism>
<feature type="transmembrane region" description="Helical" evidence="1">
    <location>
        <begin position="205"/>
        <end position="231"/>
    </location>
</feature>
<protein>
    <submittedName>
        <fullName evidence="2">Conjugal transfer protein TraL</fullName>
    </submittedName>
</protein>
<dbReference type="EMBL" id="CP027305">
    <property type="protein sequence ID" value="AWO76605.1"/>
    <property type="molecule type" value="Genomic_DNA"/>
</dbReference>
<feature type="transmembrane region" description="Helical" evidence="1">
    <location>
        <begin position="164"/>
        <end position="185"/>
    </location>
</feature>
<dbReference type="AlphaFoldDB" id="A0A2Z3NEY5"/>
<feature type="transmembrane region" description="Helical" evidence="1">
    <location>
        <begin position="277"/>
        <end position="296"/>
    </location>
</feature>
<dbReference type="Proteomes" id="UP000246996">
    <property type="component" value="Plasmid unnamed_3"/>
</dbReference>
<keyword evidence="1" id="KW-1133">Transmembrane helix</keyword>
<feature type="transmembrane region" description="Helical" evidence="1">
    <location>
        <begin position="308"/>
        <end position="330"/>
    </location>
</feature>
<sequence length="352" mass="39872">MGGESLTKFVRVLIVVFLLSLVIFPTASLAKTGDFYEKNKMFFEEPENSDDENKSMSAYIEILKNYDQDSQTIECGKFQVTCHIYKFIFETGVSALEFIKEIMKKTIISPTDIIQNPLYERYQDGLFTLSKTVLAIFIVFSMTKIMSLRMADADDGPIVMNEKLVSIFVICVFLFLYESIIHWILNFQEKLMSEIIDTIQTKDMVLNMISNILLSPGVFAFIAVLVIGIILVVLALQFFYRIALVAILYIIGPIAIVTKVNDTFNFFDFWLKQFISAFLTLALQLIATAIGLQRFFERPQYFGDTTNLFIGTAFFILAVTLPSLLGQWGLSTGSARSVMSGAKTIARVAMRR</sequence>
<evidence type="ECO:0000256" key="1">
    <source>
        <dbReference type="SAM" id="Phobius"/>
    </source>
</evidence>
<proteinExistence type="predicted"/>
<dbReference type="Pfam" id="PF19597">
    <property type="entry name" value="TrbL_4"/>
    <property type="match status" value="1"/>
</dbReference>
<reference evidence="3" key="1">
    <citation type="submission" date="2018-02" db="EMBL/GenBank/DDBJ databases">
        <title>The complete genome of bacterial strain SGAirxxxx.</title>
        <authorList>
            <person name="Schuster S.C."/>
        </authorList>
    </citation>
    <scope>NUCLEOTIDE SEQUENCE [LARGE SCALE GENOMIC DNA]</scope>
    <source>
        <strain evidence="3">SGAir0734</strain>
        <plasmid evidence="3">Plasmid unnamed_3</plasmid>
    </source>
</reference>
<geneLocation type="plasmid" evidence="2 3">
    <name>unnamed_3</name>
</geneLocation>
<keyword evidence="1" id="KW-0472">Membrane</keyword>
<keyword evidence="1" id="KW-0812">Transmembrane</keyword>
<evidence type="ECO:0000313" key="3">
    <source>
        <dbReference type="Proteomes" id="UP000246996"/>
    </source>
</evidence>
<keyword evidence="2" id="KW-0614">Plasmid</keyword>
<dbReference type="InterPro" id="IPR046084">
    <property type="entry name" value="TrbL_4"/>
</dbReference>
<evidence type="ECO:0000313" key="2">
    <source>
        <dbReference type="EMBL" id="AWO76605.1"/>
    </source>
</evidence>
<gene>
    <name evidence="2" type="ORF">C1N76_19125</name>
</gene>